<gene>
    <name evidence="2" type="ORF">FA14DRAFT_155027</name>
</gene>
<dbReference type="OrthoDB" id="28868at2759"/>
<feature type="domain" description="F-box" evidence="1">
    <location>
        <begin position="11"/>
        <end position="57"/>
    </location>
</feature>
<dbReference type="Gene3D" id="1.20.1280.50">
    <property type="match status" value="1"/>
</dbReference>
<dbReference type="InterPro" id="IPR036047">
    <property type="entry name" value="F-box-like_dom_sf"/>
</dbReference>
<dbReference type="STRING" id="1280837.A0A316VD65"/>
<accession>A0A316VD65</accession>
<dbReference type="InParanoid" id="A0A316VD65"/>
<evidence type="ECO:0000313" key="2">
    <source>
        <dbReference type="EMBL" id="PWN35617.1"/>
    </source>
</evidence>
<dbReference type="Proteomes" id="UP000245771">
    <property type="component" value="Unassembled WGS sequence"/>
</dbReference>
<keyword evidence="3" id="KW-1185">Reference proteome</keyword>
<sequence>MPSISENRQRESGFFQLPNAIILRILDLLLPEELSQVVKSSRKLHRLAINPDLWEKFYLCFWKEENQDRAEYNLLSDWRNIKRIRCLRITAEEVWRNNRDTTTDCEHVPFPMLLCSRSASIVPGFLEQPDFYKLFCERMRIDQVVLQIIREASLHPTIWPEEVQGVVKEFGNEVKDVLVALITAQKRFDERTGIFIEFNDDIALEDVLGFPSALQVRKPSTSRSISHHLVLLQISEELLAYLRKEQAFYGIERLRLKLWQMEEVQENRKPSWTEFSSTQQIPDDQMPLHLKTAKRIENGLSFLSMLNSGEGHEIANEMDMLAVSCSLFLRKEGIPHTSKDTANGIYKFMLQNSFRCASGADRLELNKTFLHFSLDESGRECQALIFAVIFSSLSWRIGLSAIPVSTPIGPMLAIYNSDSQREEFSNNFYWLSILEGGVIYQTHQIKQKFGLRQLIYRFPQMARVYAMTPMECCLEMIYNVQRSCSRKSESKAGSTYVKSDTIEVTDIEQDVPFGDYVHLQFENALLRHDNGFNPRTTFYNTYDRQVYLTSSVYPAPIQPARSILRNLQSGKRLASAGRHLRFFTRLPDLSQTVRSFKVAESVIMHTGHSIDWKSLCNFGEHEDTSDIMQPKIHSGTERHLHEGWYKGKDAYPIGAIIVHWKDGFAAVIVDCFERNTYNFSRNRPAIDFWITEKKETNQHIYKVISANGTVFLIAHEDAYPAAASLSMLKAGDKPSSSTHKASLSSRQIENLLRARQFGYTFRCIAAQNDGSGLRLIKHTNPPKVFPSQDPQHEVRENPEIKRFTTDDLEYGQTQIFPETTRENAENSRQENTSNVSEVIAHHNNGRDRNFSYFHRLESQPADEANSQRENFLTSFLETTRNTRMSQQGNTSNKYKVIAHHNNIPDQNFPYIHKFESQAADEANFELENVYKEALKSACTPF</sequence>
<dbReference type="Pfam" id="PF12937">
    <property type="entry name" value="F-box-like"/>
    <property type="match status" value="1"/>
</dbReference>
<dbReference type="EMBL" id="KZ819603">
    <property type="protein sequence ID" value="PWN35617.1"/>
    <property type="molecule type" value="Genomic_DNA"/>
</dbReference>
<dbReference type="PROSITE" id="PS50181">
    <property type="entry name" value="FBOX"/>
    <property type="match status" value="1"/>
</dbReference>
<dbReference type="SUPFAM" id="SSF81383">
    <property type="entry name" value="F-box domain"/>
    <property type="match status" value="1"/>
</dbReference>
<name>A0A316VD65_9BASI</name>
<protein>
    <recommendedName>
        <fullName evidence="1">F-box domain-containing protein</fullName>
    </recommendedName>
</protein>
<dbReference type="RefSeq" id="XP_025355919.1">
    <property type="nucleotide sequence ID" value="XM_025497728.1"/>
</dbReference>
<dbReference type="AlphaFoldDB" id="A0A316VD65"/>
<evidence type="ECO:0000259" key="1">
    <source>
        <dbReference type="PROSITE" id="PS50181"/>
    </source>
</evidence>
<dbReference type="GeneID" id="37019509"/>
<reference evidence="2 3" key="1">
    <citation type="journal article" date="2018" name="Mol. Biol. Evol.">
        <title>Broad Genomic Sampling Reveals a Smut Pathogenic Ancestry of the Fungal Clade Ustilaginomycotina.</title>
        <authorList>
            <person name="Kijpornyongpan T."/>
            <person name="Mondo S.J."/>
            <person name="Barry K."/>
            <person name="Sandor L."/>
            <person name="Lee J."/>
            <person name="Lipzen A."/>
            <person name="Pangilinan J."/>
            <person name="LaButti K."/>
            <person name="Hainaut M."/>
            <person name="Henrissat B."/>
            <person name="Grigoriev I.V."/>
            <person name="Spatafora J.W."/>
            <person name="Aime M.C."/>
        </authorList>
    </citation>
    <scope>NUCLEOTIDE SEQUENCE [LARGE SCALE GENOMIC DNA]</scope>
    <source>
        <strain evidence="2 3">MCA 3882</strain>
    </source>
</reference>
<organism evidence="2 3">
    <name type="scientific">Meira miltonrushii</name>
    <dbReference type="NCBI Taxonomy" id="1280837"/>
    <lineage>
        <taxon>Eukaryota</taxon>
        <taxon>Fungi</taxon>
        <taxon>Dikarya</taxon>
        <taxon>Basidiomycota</taxon>
        <taxon>Ustilaginomycotina</taxon>
        <taxon>Exobasidiomycetes</taxon>
        <taxon>Exobasidiales</taxon>
        <taxon>Brachybasidiaceae</taxon>
        <taxon>Meira</taxon>
    </lineage>
</organism>
<proteinExistence type="predicted"/>
<dbReference type="InterPro" id="IPR001810">
    <property type="entry name" value="F-box_dom"/>
</dbReference>
<evidence type="ECO:0000313" key="3">
    <source>
        <dbReference type="Proteomes" id="UP000245771"/>
    </source>
</evidence>